<dbReference type="Proteomes" id="UP001281410">
    <property type="component" value="Unassembled WGS sequence"/>
</dbReference>
<dbReference type="AlphaFoldDB" id="A0AAD9ZXP4"/>
<keyword evidence="2" id="KW-1133">Transmembrane helix</keyword>
<evidence type="ECO:0000313" key="4">
    <source>
        <dbReference type="Proteomes" id="UP001281410"/>
    </source>
</evidence>
<dbReference type="PANTHER" id="PTHR36595">
    <property type="entry name" value="TRANSMEMBRANE PROTEIN"/>
    <property type="match status" value="1"/>
</dbReference>
<feature type="region of interest" description="Disordered" evidence="1">
    <location>
        <begin position="104"/>
        <end position="162"/>
    </location>
</feature>
<evidence type="ECO:0000256" key="2">
    <source>
        <dbReference type="SAM" id="Phobius"/>
    </source>
</evidence>
<comment type="caution">
    <text evidence="3">The sequence shown here is derived from an EMBL/GenBank/DDBJ whole genome shotgun (WGS) entry which is preliminary data.</text>
</comment>
<protein>
    <recommendedName>
        <fullName evidence="5">Transmembrane protein</fullName>
    </recommendedName>
</protein>
<dbReference type="EMBL" id="JANJYJ010000008">
    <property type="protein sequence ID" value="KAK3194996.1"/>
    <property type="molecule type" value="Genomic_DNA"/>
</dbReference>
<proteinExistence type="predicted"/>
<feature type="transmembrane region" description="Helical" evidence="2">
    <location>
        <begin position="48"/>
        <end position="72"/>
    </location>
</feature>
<evidence type="ECO:0000256" key="1">
    <source>
        <dbReference type="SAM" id="MobiDB-lite"/>
    </source>
</evidence>
<evidence type="ECO:0000313" key="3">
    <source>
        <dbReference type="EMBL" id="KAK3194996.1"/>
    </source>
</evidence>
<keyword evidence="2" id="KW-0812">Transmembrane</keyword>
<keyword evidence="4" id="KW-1185">Reference proteome</keyword>
<organism evidence="3 4">
    <name type="scientific">Dipteronia sinensis</name>
    <dbReference type="NCBI Taxonomy" id="43782"/>
    <lineage>
        <taxon>Eukaryota</taxon>
        <taxon>Viridiplantae</taxon>
        <taxon>Streptophyta</taxon>
        <taxon>Embryophyta</taxon>
        <taxon>Tracheophyta</taxon>
        <taxon>Spermatophyta</taxon>
        <taxon>Magnoliopsida</taxon>
        <taxon>eudicotyledons</taxon>
        <taxon>Gunneridae</taxon>
        <taxon>Pentapetalae</taxon>
        <taxon>rosids</taxon>
        <taxon>malvids</taxon>
        <taxon>Sapindales</taxon>
        <taxon>Sapindaceae</taxon>
        <taxon>Hippocastanoideae</taxon>
        <taxon>Acereae</taxon>
        <taxon>Dipteronia</taxon>
    </lineage>
</organism>
<sequence length="195" mass="22251">MTRIQISKFVCICFLPLVLLILIFYFSLSSVLNHHKHHHNLICSTYEFIIVAKSSRVAVFVTCNVIIITIFLGSSKSPIEGDSDPLFSLSPSVIHVTEGAIEKENDGDFDTGDHDEEEEFHGYDGYDEDNDDDVNAEDVDSEEEEDVDSEEEEDDEIDSSDLQMKVEEFIDKVYKKWKEEIIAERLLCIAATEFN</sequence>
<feature type="transmembrane region" description="Helical" evidence="2">
    <location>
        <begin position="9"/>
        <end position="28"/>
    </location>
</feature>
<evidence type="ECO:0008006" key="5">
    <source>
        <dbReference type="Google" id="ProtNLM"/>
    </source>
</evidence>
<name>A0AAD9ZXP4_9ROSI</name>
<gene>
    <name evidence="3" type="ORF">Dsin_026306</name>
</gene>
<keyword evidence="2" id="KW-0472">Membrane</keyword>
<feature type="compositionally biased region" description="Acidic residues" evidence="1">
    <location>
        <begin position="107"/>
        <end position="159"/>
    </location>
</feature>
<accession>A0AAD9ZXP4</accession>
<dbReference type="PANTHER" id="PTHR36595:SF2">
    <property type="entry name" value="SERINE_THREONINE-PROTEIN KINASE FHKB-RELATED"/>
    <property type="match status" value="1"/>
</dbReference>
<reference evidence="3" key="1">
    <citation type="journal article" date="2023" name="Plant J.">
        <title>Genome sequences and population genomics provide insights into the demographic history, inbreeding, and mutation load of two 'living fossil' tree species of Dipteronia.</title>
        <authorList>
            <person name="Feng Y."/>
            <person name="Comes H.P."/>
            <person name="Chen J."/>
            <person name="Zhu S."/>
            <person name="Lu R."/>
            <person name="Zhang X."/>
            <person name="Li P."/>
            <person name="Qiu J."/>
            <person name="Olsen K.M."/>
            <person name="Qiu Y."/>
        </authorList>
    </citation>
    <scope>NUCLEOTIDE SEQUENCE</scope>
    <source>
        <strain evidence="3">NBL</strain>
    </source>
</reference>